<dbReference type="Proteomes" id="UP000192731">
    <property type="component" value="Unassembled WGS sequence"/>
</dbReference>
<gene>
    <name evidence="1" type="ORF">SAMN00017405_0408</name>
</gene>
<accession>A0A1W1VQU6</accession>
<proteinExistence type="predicted"/>
<evidence type="ECO:0000313" key="2">
    <source>
        <dbReference type="Proteomes" id="UP000192731"/>
    </source>
</evidence>
<protein>
    <submittedName>
        <fullName evidence="1">Uncharacterized protein</fullName>
    </submittedName>
</protein>
<evidence type="ECO:0000313" key="1">
    <source>
        <dbReference type="EMBL" id="SMB95461.1"/>
    </source>
</evidence>
<reference evidence="1 2" key="1">
    <citation type="submission" date="2017-04" db="EMBL/GenBank/DDBJ databases">
        <authorList>
            <person name="Afonso C.L."/>
            <person name="Miller P.J."/>
            <person name="Scott M.A."/>
            <person name="Spackman E."/>
            <person name="Goraichik I."/>
            <person name="Dimitrov K.M."/>
            <person name="Suarez D.L."/>
            <person name="Swayne D.E."/>
        </authorList>
    </citation>
    <scope>NUCLEOTIDE SEQUENCE [LARGE SCALE GENOMIC DNA]</scope>
    <source>
        <strain evidence="1 2">DSM 11270</strain>
    </source>
</reference>
<dbReference type="RefSeq" id="WP_084054203.1">
    <property type="nucleotide sequence ID" value="NZ_FWWT01000022.1"/>
</dbReference>
<dbReference type="OrthoDB" id="2924197at2"/>
<organism evidence="1 2">
    <name type="scientific">Desulfonispora thiosulfatigenes DSM 11270</name>
    <dbReference type="NCBI Taxonomy" id="656914"/>
    <lineage>
        <taxon>Bacteria</taxon>
        <taxon>Bacillati</taxon>
        <taxon>Bacillota</taxon>
        <taxon>Clostridia</taxon>
        <taxon>Eubacteriales</taxon>
        <taxon>Peptococcaceae</taxon>
        <taxon>Desulfonispora</taxon>
    </lineage>
</organism>
<dbReference type="STRING" id="656914.SAMN00017405_0408"/>
<sequence length="233" mass="27705">MVRKHLVDKKTTEVLLSPYKDMITEYKEYMVKNINDTRGSYDKVINIGKSLVIIKEYVFSDKFKDEYFSTLLISDINSCLYCIRNNLPKRFFYFSFRGCIESFARLNIIEKSSKIVDNVFKDFKKQNKHIIADNEFYQDFFSVIKSKYTISSGYVHGSMNANLSLKESIEDFHNSNSHRDTQEMIEDLEKIVELIKKFYLKKDTNLSILKHAYHRRIIILKYLLTNSEVRQLF</sequence>
<keyword evidence="2" id="KW-1185">Reference proteome</keyword>
<dbReference type="EMBL" id="FWWT01000022">
    <property type="protein sequence ID" value="SMB95461.1"/>
    <property type="molecule type" value="Genomic_DNA"/>
</dbReference>
<name>A0A1W1VQU6_DESTI</name>
<dbReference type="AlphaFoldDB" id="A0A1W1VQU6"/>